<dbReference type="EMBL" id="AIMH01000021">
    <property type="protein sequence ID" value="EJF97997.1"/>
    <property type="molecule type" value="Genomic_DNA"/>
</dbReference>
<comment type="caution">
    <text evidence="3">The sequence shown here is derived from an EMBL/GenBank/DDBJ whole genome shotgun (WGS) entry which is preliminary data.</text>
</comment>
<reference evidence="3 4" key="1">
    <citation type="submission" date="2012-03" db="EMBL/GenBank/DDBJ databases">
        <title>The Genome Sequence of Bartonella vinsonii subsp. arupensis str. Pm136co.</title>
        <authorList>
            <consortium name="The Broad Institute Genome Sequencing Platform"/>
            <consortium name="The Broad Institute Genome Sequencing Center for Infectious Disease"/>
            <person name="Feldgarden M."/>
            <person name="Kirby J."/>
            <person name="Kosoy M."/>
            <person name="Birtles R."/>
            <person name="Probert W.S."/>
            <person name="Chiaraviglio L."/>
            <person name="Young S.K."/>
            <person name="Zeng Q."/>
            <person name="Gargeya S."/>
            <person name="Fitzgerald M."/>
            <person name="Haas B."/>
            <person name="Abouelleil A."/>
            <person name="Alvarado L."/>
            <person name="Arachchi H.M."/>
            <person name="Berlin A."/>
            <person name="Chapman S.B."/>
            <person name="Gearin G."/>
            <person name="Goldberg J."/>
            <person name="Griggs A."/>
            <person name="Gujja S."/>
            <person name="Hansen M."/>
            <person name="Heiman D."/>
            <person name="Howarth C."/>
            <person name="Larimer J."/>
            <person name="Lui A."/>
            <person name="MacDonald P.J.P."/>
            <person name="McCowen C."/>
            <person name="Montmayeur A."/>
            <person name="Murphy C."/>
            <person name="Neiman D."/>
            <person name="Pearson M."/>
            <person name="Priest M."/>
            <person name="Roberts A."/>
            <person name="Saif S."/>
            <person name="Shea T."/>
            <person name="Sisk P."/>
            <person name="Stolte C."/>
            <person name="Sykes S."/>
            <person name="Wortman J."/>
            <person name="Nusbaum C."/>
            <person name="Birren B."/>
        </authorList>
    </citation>
    <scope>NUCLEOTIDE SEQUENCE [LARGE SCALE GENOMIC DNA]</scope>
    <source>
        <strain evidence="3 4">Pm136co</strain>
    </source>
</reference>
<keyword evidence="1" id="KW-1133">Transmembrane helix</keyword>
<dbReference type="SUPFAM" id="SSF50199">
    <property type="entry name" value="Staphylococcal nuclease"/>
    <property type="match status" value="1"/>
</dbReference>
<dbReference type="InterPro" id="IPR016071">
    <property type="entry name" value="Staphylococal_nuclease_OB-fold"/>
</dbReference>
<keyword evidence="1" id="KW-0812">Transmembrane</keyword>
<organism evidence="3 4">
    <name type="scientific">Bartonella vinsonii subsp. arupensis Pm136co</name>
    <dbReference type="NCBI Taxonomy" id="1094561"/>
    <lineage>
        <taxon>Bacteria</taxon>
        <taxon>Pseudomonadati</taxon>
        <taxon>Pseudomonadota</taxon>
        <taxon>Alphaproteobacteria</taxon>
        <taxon>Hyphomicrobiales</taxon>
        <taxon>Bartonellaceae</taxon>
        <taxon>Bartonella</taxon>
    </lineage>
</organism>
<evidence type="ECO:0000256" key="1">
    <source>
        <dbReference type="SAM" id="Phobius"/>
    </source>
</evidence>
<dbReference type="NCBIfam" id="NF005081">
    <property type="entry name" value="PRK06518.1-1"/>
    <property type="match status" value="1"/>
</dbReference>
<proteinExistence type="predicted"/>
<dbReference type="Proteomes" id="UP000008948">
    <property type="component" value="Unassembled WGS sequence"/>
</dbReference>
<accession>A0ABP2QWY4</accession>
<dbReference type="Gene3D" id="2.40.50.90">
    <property type="match status" value="1"/>
</dbReference>
<sequence length="260" mass="29436">MMNFLSEYIKRVRFQFIVIVYIIGSLLWGINQYKDKVDLSILKIFTMSDITMSDITGPVISGQDIVDVHLEEKKPMEALNKQHLTKSESALHLQKNVLVNNGAVFQGKALVTSGVTFKLFTPVAQSWRKHITRTVHLYGVDTCAPRQKAKLNDQEWPCGAVTTAWLVTKTLGQNLSCKQALMHNSISYAQCFIEGVDLAEVGLAEGMFMLSKENKNPLPIQYRIAEETARNNKIGLWSSEFTEPSQWRRDNGSYNPFANF</sequence>
<feature type="domain" description="TNase-like" evidence="2">
    <location>
        <begin position="103"/>
        <end position="239"/>
    </location>
</feature>
<keyword evidence="4" id="KW-1185">Reference proteome</keyword>
<gene>
    <name evidence="3" type="ORF">MEI_01029</name>
</gene>
<dbReference type="InterPro" id="IPR035437">
    <property type="entry name" value="SNase_OB-fold_sf"/>
</dbReference>
<name>A0ABP2QWY4_BARVI</name>
<keyword evidence="1" id="KW-0472">Membrane</keyword>
<evidence type="ECO:0000313" key="3">
    <source>
        <dbReference type="EMBL" id="EJF97997.1"/>
    </source>
</evidence>
<protein>
    <recommendedName>
        <fullName evidence="2">TNase-like domain-containing protein</fullName>
    </recommendedName>
</protein>
<evidence type="ECO:0000259" key="2">
    <source>
        <dbReference type="SMART" id="SM00318"/>
    </source>
</evidence>
<evidence type="ECO:0000313" key="4">
    <source>
        <dbReference type="Proteomes" id="UP000008948"/>
    </source>
</evidence>
<dbReference type="SMART" id="SM00318">
    <property type="entry name" value="SNc"/>
    <property type="match status" value="1"/>
</dbReference>
<feature type="transmembrane region" description="Helical" evidence="1">
    <location>
        <begin position="12"/>
        <end position="30"/>
    </location>
</feature>